<accession>A0ACB8TX03</accession>
<evidence type="ECO:0000313" key="2">
    <source>
        <dbReference type="Proteomes" id="UP001055072"/>
    </source>
</evidence>
<dbReference type="Proteomes" id="UP001055072">
    <property type="component" value="Unassembled WGS sequence"/>
</dbReference>
<gene>
    <name evidence="1" type="ORF">BDY19DRAFT_350963</name>
</gene>
<organism evidence="1 2">
    <name type="scientific">Irpex rosettiformis</name>
    <dbReference type="NCBI Taxonomy" id="378272"/>
    <lineage>
        <taxon>Eukaryota</taxon>
        <taxon>Fungi</taxon>
        <taxon>Dikarya</taxon>
        <taxon>Basidiomycota</taxon>
        <taxon>Agaricomycotina</taxon>
        <taxon>Agaricomycetes</taxon>
        <taxon>Polyporales</taxon>
        <taxon>Irpicaceae</taxon>
        <taxon>Irpex</taxon>
    </lineage>
</organism>
<name>A0ACB8TX03_9APHY</name>
<reference evidence="1" key="1">
    <citation type="journal article" date="2021" name="Environ. Microbiol.">
        <title>Gene family expansions and transcriptome signatures uncover fungal adaptations to wood decay.</title>
        <authorList>
            <person name="Hage H."/>
            <person name="Miyauchi S."/>
            <person name="Viragh M."/>
            <person name="Drula E."/>
            <person name="Min B."/>
            <person name="Chaduli D."/>
            <person name="Navarro D."/>
            <person name="Favel A."/>
            <person name="Norest M."/>
            <person name="Lesage-Meessen L."/>
            <person name="Balint B."/>
            <person name="Merenyi Z."/>
            <person name="de Eugenio L."/>
            <person name="Morin E."/>
            <person name="Martinez A.T."/>
            <person name="Baldrian P."/>
            <person name="Stursova M."/>
            <person name="Martinez M.J."/>
            <person name="Novotny C."/>
            <person name="Magnuson J.K."/>
            <person name="Spatafora J.W."/>
            <person name="Maurice S."/>
            <person name="Pangilinan J."/>
            <person name="Andreopoulos W."/>
            <person name="LaButti K."/>
            <person name="Hundley H."/>
            <person name="Na H."/>
            <person name="Kuo A."/>
            <person name="Barry K."/>
            <person name="Lipzen A."/>
            <person name="Henrissat B."/>
            <person name="Riley R."/>
            <person name="Ahrendt S."/>
            <person name="Nagy L.G."/>
            <person name="Grigoriev I.V."/>
            <person name="Martin F."/>
            <person name="Rosso M.N."/>
        </authorList>
    </citation>
    <scope>NUCLEOTIDE SEQUENCE</scope>
    <source>
        <strain evidence="1">CBS 384.51</strain>
    </source>
</reference>
<sequence>MPPLTINDIPEELLRQILKYEFYIDLRDTFSLFRAYFALRRTCKPSYLLLVCKHWLYVATPLFYETVELGTDRHVGQLAQVIRRNPSLGSAVRHLRIDGGYGWELDDIVQHMPHILTLSVQSCLTTNQSNAGLILALPRLNPDTLYFHCDWLVNDDVESRANYDMIWKAVANWTALRHIVYCESGDVRLSPEMLKAIATAPSLSDIWAQEWPLACMLREPAFCDAVLSSSITSLRCSYLDKCLDKFMARAGVPKDVKNLVVYESDPNDPNIKYEFFRDLRQSPSLLLRSLE</sequence>
<protein>
    <submittedName>
        <fullName evidence="1">Uncharacterized protein</fullName>
    </submittedName>
</protein>
<dbReference type="EMBL" id="MU274923">
    <property type="protein sequence ID" value="KAI0086568.1"/>
    <property type="molecule type" value="Genomic_DNA"/>
</dbReference>
<keyword evidence="2" id="KW-1185">Reference proteome</keyword>
<evidence type="ECO:0000313" key="1">
    <source>
        <dbReference type="EMBL" id="KAI0086568.1"/>
    </source>
</evidence>
<comment type="caution">
    <text evidence="1">The sequence shown here is derived from an EMBL/GenBank/DDBJ whole genome shotgun (WGS) entry which is preliminary data.</text>
</comment>
<proteinExistence type="predicted"/>